<dbReference type="AlphaFoldDB" id="A0A7T7HNT9"/>
<protein>
    <submittedName>
        <fullName evidence="3">Head morphogenesis protein</fullName>
    </submittedName>
</protein>
<dbReference type="EMBL" id="CP066786">
    <property type="protein sequence ID" value="QQM32651.1"/>
    <property type="molecule type" value="Genomic_DNA"/>
</dbReference>
<dbReference type="Pfam" id="PF18810">
    <property type="entry name" value="PBECR2"/>
    <property type="match status" value="1"/>
</dbReference>
<accession>A0A7T7HNT9</accession>
<evidence type="ECO:0000259" key="2">
    <source>
        <dbReference type="Pfam" id="PF18810"/>
    </source>
</evidence>
<dbReference type="InterPro" id="IPR041110">
    <property type="entry name" value="PBECR2"/>
</dbReference>
<gene>
    <name evidence="3" type="ORF">JET14_11980</name>
</gene>
<evidence type="ECO:0000313" key="4">
    <source>
        <dbReference type="Proteomes" id="UP000596083"/>
    </source>
</evidence>
<feature type="domain" description="Phage-Barnase-EndoU-ColicinE5/D-RelE like nuclease 2" evidence="2">
    <location>
        <begin position="353"/>
        <end position="489"/>
    </location>
</feature>
<sequence length="495" mass="56204">MIARRIEAVRRVIDNATSFPDAQAGLLGLAARWSPAALSRPIGEVLELSAFYGREAVYTDAEAAFADDAFEVINQPFREQIDFFRQKRGKPTKAWTEAMRGVHDRAFVVAGANDMAIVSDFQSAIADAIENGGTLDGFRDAFDRIVERHGWSYKGKRGWRTRVIFETNIRTSYMAGRLKQMRDPDVVKLRPFWEYRHGETRVPKSPRPSHLAWHGRILRHDHPWWEKHFPPNGWLCSCGVRTLSLDDLKRRGRDGPDEDPGELLEPFVDPVTGELSEKPQGVGYGWDYMPGDLWERGLTPQALLDEGETQLVNPRQAVSIDEPEPIDDLVTAARPFKSKPMKGGQEPEDYVRAFLKPFGADIGRAVLFEDKAGAKIPVSDQLFRDRSGAWKVMKRKRAVIAPLLAEALMDPDEIWMGVARKKDATDRKEEELLVDRRYIRVDRKTGLIVVFEIGERFWEAITAYSATKKSGAPDFRTVDLRRGGKLLYKRKKGRG</sequence>
<reference evidence="3 4" key="1">
    <citation type="submission" date="2020-12" db="EMBL/GenBank/DDBJ databases">
        <authorList>
            <person name="Zheng R.K."/>
            <person name="Sun C.M."/>
        </authorList>
    </citation>
    <scope>NUCLEOTIDE SEQUENCE [LARGE SCALE GENOMIC DNA]</scope>
    <source>
        <strain evidence="3 4">ZRK001</strain>
    </source>
</reference>
<proteinExistence type="predicted"/>
<dbReference type="InterPro" id="IPR006528">
    <property type="entry name" value="Phage_head_morphogenesis_dom"/>
</dbReference>
<organism evidence="3 4">
    <name type="scientific">Martelella lutilitoris</name>
    <dbReference type="NCBI Taxonomy" id="2583532"/>
    <lineage>
        <taxon>Bacteria</taxon>
        <taxon>Pseudomonadati</taxon>
        <taxon>Pseudomonadota</taxon>
        <taxon>Alphaproteobacteria</taxon>
        <taxon>Hyphomicrobiales</taxon>
        <taxon>Aurantimonadaceae</taxon>
        <taxon>Martelella</taxon>
    </lineage>
</organism>
<dbReference type="Pfam" id="PF04233">
    <property type="entry name" value="Phage_Mu_F"/>
    <property type="match status" value="1"/>
</dbReference>
<evidence type="ECO:0000259" key="1">
    <source>
        <dbReference type="Pfam" id="PF04233"/>
    </source>
</evidence>
<feature type="domain" description="Phage head morphogenesis" evidence="1">
    <location>
        <begin position="121"/>
        <end position="240"/>
    </location>
</feature>
<evidence type="ECO:0000313" key="3">
    <source>
        <dbReference type="EMBL" id="QQM32651.1"/>
    </source>
</evidence>
<dbReference type="Proteomes" id="UP000596083">
    <property type="component" value="Chromosome"/>
</dbReference>
<dbReference type="KEGG" id="mlut:JET14_11980"/>
<name>A0A7T7HNT9_9HYPH</name>